<evidence type="ECO:0000313" key="8">
    <source>
        <dbReference type="EMBL" id="KDQ19774.1"/>
    </source>
</evidence>
<evidence type="ECO:0000313" key="9">
    <source>
        <dbReference type="Proteomes" id="UP000027195"/>
    </source>
</evidence>
<name>A0A067MVY8_BOTB1</name>
<dbReference type="InterPro" id="IPR009851">
    <property type="entry name" value="Mod_r"/>
</dbReference>
<keyword evidence="4" id="KW-0967">Endosome</keyword>
<protein>
    <recommendedName>
        <fullName evidence="7">VPS37 C-terminal domain-containing protein</fullName>
    </recommendedName>
</protein>
<reference evidence="9" key="1">
    <citation type="journal article" date="2014" name="Proc. Natl. Acad. Sci. U.S.A.">
        <title>Extensive sampling of basidiomycete genomes demonstrates inadequacy of the white-rot/brown-rot paradigm for wood decay fungi.</title>
        <authorList>
            <person name="Riley R."/>
            <person name="Salamov A.A."/>
            <person name="Brown D.W."/>
            <person name="Nagy L.G."/>
            <person name="Floudas D."/>
            <person name="Held B.W."/>
            <person name="Levasseur A."/>
            <person name="Lombard V."/>
            <person name="Morin E."/>
            <person name="Otillar R."/>
            <person name="Lindquist E.A."/>
            <person name="Sun H."/>
            <person name="LaButti K.M."/>
            <person name="Schmutz J."/>
            <person name="Jabbour D."/>
            <person name="Luo H."/>
            <person name="Baker S.E."/>
            <person name="Pisabarro A.G."/>
            <person name="Walton J.D."/>
            <person name="Blanchette R.A."/>
            <person name="Henrissat B."/>
            <person name="Martin F."/>
            <person name="Cullen D."/>
            <person name="Hibbett D.S."/>
            <person name="Grigoriev I.V."/>
        </authorList>
    </citation>
    <scope>NUCLEOTIDE SEQUENCE [LARGE SCALE GENOMIC DNA]</scope>
    <source>
        <strain evidence="9">FD-172 SS1</strain>
    </source>
</reference>
<evidence type="ECO:0000256" key="1">
    <source>
        <dbReference type="ARBA" id="ARBA00004177"/>
    </source>
</evidence>
<dbReference type="GO" id="GO:0006612">
    <property type="term" value="P:protein targeting to membrane"/>
    <property type="evidence" value="ECO:0007669"/>
    <property type="project" value="TreeGrafter"/>
</dbReference>
<dbReference type="OrthoDB" id="10260857at2759"/>
<dbReference type="Proteomes" id="UP000027195">
    <property type="component" value="Unassembled WGS sequence"/>
</dbReference>
<dbReference type="Gene3D" id="1.10.287.660">
    <property type="entry name" value="Helix hairpin bin"/>
    <property type="match status" value="1"/>
</dbReference>
<accession>A0A067MVY8</accession>
<keyword evidence="3 6" id="KW-0813">Transport</keyword>
<evidence type="ECO:0000256" key="4">
    <source>
        <dbReference type="ARBA" id="ARBA00022753"/>
    </source>
</evidence>
<dbReference type="PANTHER" id="PTHR13678">
    <property type="entry name" value="VACUOLAR PROTEIN SORTING-ASSOCIATED PROTEIN 37"/>
    <property type="match status" value="1"/>
</dbReference>
<sequence length="221" mass="25490">MFPTHGESQQQHTGAANTSLVTSLTEEFPETADLSREDIEDLLTDPTYFHAFFHSLPRVKAMFQGQSELGMANESIARRNLALQDDLYRLRSETQAAFDEAQMLQARWRELDREQKELYQARRPNPISRYTQSFLLLRLRHAATAQDELSESLASSFIRQSPSVSYVQSFEPSSSGNGNSDAMGKEVDEFVKQFKELRKTYHKRVMWSERWGAGKVSWRDD</sequence>
<dbReference type="PANTHER" id="PTHR13678:SF2">
    <property type="entry name" value="VACUOLAR PROTEIN SORTING-ASSOCIATED PROTEIN 37A"/>
    <property type="match status" value="1"/>
</dbReference>
<comment type="similarity">
    <text evidence="2">Belongs to the VPS37 family.</text>
</comment>
<dbReference type="GO" id="GO:0000813">
    <property type="term" value="C:ESCRT I complex"/>
    <property type="evidence" value="ECO:0007669"/>
    <property type="project" value="UniProtKB-ARBA"/>
</dbReference>
<dbReference type="HOGENOM" id="CLU_087365_1_0_1"/>
<gene>
    <name evidence="8" type="ORF">BOTBODRAFT_152274</name>
</gene>
<dbReference type="AlphaFoldDB" id="A0A067MVY8"/>
<dbReference type="InterPro" id="IPR037202">
    <property type="entry name" value="ESCRT_assembly_dom"/>
</dbReference>
<evidence type="ECO:0000259" key="7">
    <source>
        <dbReference type="PROSITE" id="PS51314"/>
    </source>
</evidence>
<dbReference type="SUPFAM" id="SSF140111">
    <property type="entry name" value="Endosomal sorting complex assembly domain"/>
    <property type="match status" value="1"/>
</dbReference>
<dbReference type="PROSITE" id="PS51314">
    <property type="entry name" value="VPS37_C"/>
    <property type="match status" value="1"/>
</dbReference>
<comment type="subcellular location">
    <subcellularLocation>
        <location evidence="1">Endosome</location>
    </subcellularLocation>
</comment>
<dbReference type="Pfam" id="PF07200">
    <property type="entry name" value="Mod_r"/>
    <property type="match status" value="1"/>
</dbReference>
<feature type="domain" description="VPS37 C-terminal" evidence="7">
    <location>
        <begin position="105"/>
        <end position="221"/>
    </location>
</feature>
<proteinExistence type="inferred from homology"/>
<dbReference type="InParanoid" id="A0A067MVY8"/>
<keyword evidence="5 6" id="KW-0653">Protein transport</keyword>
<dbReference type="EMBL" id="KL198018">
    <property type="protein sequence ID" value="KDQ19774.1"/>
    <property type="molecule type" value="Genomic_DNA"/>
</dbReference>
<evidence type="ECO:0000256" key="2">
    <source>
        <dbReference type="ARBA" id="ARBA00007617"/>
    </source>
</evidence>
<dbReference type="InterPro" id="IPR029012">
    <property type="entry name" value="Helix_hairpin_bin_sf"/>
</dbReference>
<keyword evidence="9" id="KW-1185">Reference proteome</keyword>
<evidence type="ECO:0000256" key="5">
    <source>
        <dbReference type="ARBA" id="ARBA00022927"/>
    </source>
</evidence>
<dbReference type="GO" id="GO:0006623">
    <property type="term" value="P:protein targeting to vacuole"/>
    <property type="evidence" value="ECO:0007669"/>
    <property type="project" value="TreeGrafter"/>
</dbReference>
<dbReference type="GO" id="GO:0043162">
    <property type="term" value="P:ubiquitin-dependent protein catabolic process via the multivesicular body sorting pathway"/>
    <property type="evidence" value="ECO:0007669"/>
    <property type="project" value="TreeGrafter"/>
</dbReference>
<organism evidence="8 9">
    <name type="scientific">Botryobasidium botryosum (strain FD-172 SS1)</name>
    <dbReference type="NCBI Taxonomy" id="930990"/>
    <lineage>
        <taxon>Eukaryota</taxon>
        <taxon>Fungi</taxon>
        <taxon>Dikarya</taxon>
        <taxon>Basidiomycota</taxon>
        <taxon>Agaricomycotina</taxon>
        <taxon>Agaricomycetes</taxon>
        <taxon>Cantharellales</taxon>
        <taxon>Botryobasidiaceae</taxon>
        <taxon>Botryobasidium</taxon>
    </lineage>
</organism>
<evidence type="ECO:0000256" key="6">
    <source>
        <dbReference type="PROSITE-ProRule" id="PRU00646"/>
    </source>
</evidence>
<evidence type="ECO:0000256" key="3">
    <source>
        <dbReference type="ARBA" id="ARBA00022448"/>
    </source>
</evidence>
<dbReference type="STRING" id="930990.A0A067MVY8"/>